<dbReference type="InParanoid" id="A0A165HGY3"/>
<keyword evidence="4" id="KW-1185">Reference proteome</keyword>
<evidence type="ECO:0000256" key="1">
    <source>
        <dbReference type="SAM" id="Coils"/>
    </source>
</evidence>
<feature type="compositionally biased region" description="Acidic residues" evidence="2">
    <location>
        <begin position="643"/>
        <end position="657"/>
    </location>
</feature>
<dbReference type="PANTHER" id="PTHR28079">
    <property type="entry name" value="RNA POLYMERASE I-SPECIFIC TRANSCRIPTION INITIATION FACTOR RRN5"/>
    <property type="match status" value="1"/>
</dbReference>
<dbReference type="InterPro" id="IPR009057">
    <property type="entry name" value="Homeodomain-like_sf"/>
</dbReference>
<feature type="compositionally biased region" description="Acidic residues" evidence="2">
    <location>
        <begin position="17"/>
        <end position="30"/>
    </location>
</feature>
<proteinExistence type="predicted"/>
<dbReference type="RefSeq" id="XP_018189054.1">
    <property type="nucleotide sequence ID" value="XM_018334253.1"/>
</dbReference>
<dbReference type="InterPro" id="IPR001005">
    <property type="entry name" value="SANT/Myb"/>
</dbReference>
<name>A0A165HGY3_XYLHT</name>
<feature type="compositionally biased region" description="Acidic residues" evidence="2">
    <location>
        <begin position="445"/>
        <end position="463"/>
    </location>
</feature>
<reference evidence="3 4" key="1">
    <citation type="journal article" date="2016" name="Fungal Biol.">
        <title>The genome of Xylona heveae provides a window into fungal endophytism.</title>
        <authorList>
            <person name="Gazis R."/>
            <person name="Kuo A."/>
            <person name="Riley R."/>
            <person name="LaButti K."/>
            <person name="Lipzen A."/>
            <person name="Lin J."/>
            <person name="Amirebrahimi M."/>
            <person name="Hesse C.N."/>
            <person name="Spatafora J.W."/>
            <person name="Henrissat B."/>
            <person name="Hainaut M."/>
            <person name="Grigoriev I.V."/>
            <person name="Hibbett D.S."/>
        </authorList>
    </citation>
    <scope>NUCLEOTIDE SEQUENCE [LARGE SCALE GENOMIC DNA]</scope>
    <source>
        <strain evidence="3 4">TC161</strain>
    </source>
</reference>
<dbReference type="AlphaFoldDB" id="A0A165HGY3"/>
<protein>
    <recommendedName>
        <fullName evidence="5">Myb-like domain-containing protein</fullName>
    </recommendedName>
</protein>
<keyword evidence="1" id="KW-0175">Coiled coil</keyword>
<dbReference type="CDD" id="cd00167">
    <property type="entry name" value="SANT"/>
    <property type="match status" value="1"/>
</dbReference>
<feature type="compositionally biased region" description="Low complexity" evidence="2">
    <location>
        <begin position="611"/>
        <end position="637"/>
    </location>
</feature>
<dbReference type="Proteomes" id="UP000076632">
    <property type="component" value="Unassembled WGS sequence"/>
</dbReference>
<dbReference type="GO" id="GO:0001181">
    <property type="term" value="F:RNA polymerase I general transcription initiation factor activity"/>
    <property type="evidence" value="ECO:0007669"/>
    <property type="project" value="TreeGrafter"/>
</dbReference>
<evidence type="ECO:0000313" key="3">
    <source>
        <dbReference type="EMBL" id="KZF23499.1"/>
    </source>
</evidence>
<dbReference type="STRING" id="1328760.A0A165HGY3"/>
<dbReference type="Gene3D" id="1.10.10.60">
    <property type="entry name" value="Homeodomain-like"/>
    <property type="match status" value="1"/>
</dbReference>
<feature type="region of interest" description="Disordered" evidence="2">
    <location>
        <begin position="439"/>
        <end position="464"/>
    </location>
</feature>
<feature type="compositionally biased region" description="Low complexity" evidence="2">
    <location>
        <begin position="39"/>
        <end position="52"/>
    </location>
</feature>
<dbReference type="GO" id="GO:0042790">
    <property type="term" value="P:nucleolar large rRNA transcription by RNA polymerase I"/>
    <property type="evidence" value="ECO:0007669"/>
    <property type="project" value="InterPro"/>
</dbReference>
<evidence type="ECO:0000256" key="2">
    <source>
        <dbReference type="SAM" id="MobiDB-lite"/>
    </source>
</evidence>
<dbReference type="GO" id="GO:0000500">
    <property type="term" value="C:RNA polymerase I upstream activating factor complex"/>
    <property type="evidence" value="ECO:0007669"/>
    <property type="project" value="InterPro"/>
</dbReference>
<sequence length="713" mass="80422">MSASMDLAQDKKSLPREEEDADMNDVDVDGFIDTYAEDSSSSYAPSIASASPSKRKRVQEQPVPPPNEERPSKRKPHAGAEDAGEHDPADVFPLDQRLKRRKLSYNDKYRELLNTVIEDATSYSLLDHDQPRSDLPAGQIGATSWTSEEKESFFNALARLGRDNIRGIVTAIKTKSEVEVRAYLQLLHAGFLEIHTYSNQRKWLAMTDFPAAYEIGEECCSHLDDLSASVSKYQERAEARLEKQRWPSVPLLTQDVAQWLDTRWAEGDEGRQEVHSILPAATLFRPSTWLKLSKEIFMNPAAPREEDNWRNLTPGNDTNSETPSIQTTAFADFYTLAVSLTQRLVQTVIFQAMSRLRARGRGKANRQPMVKRSDVKSALKVLGMKPDSKRFWATAARRNNILVYDHDRSPSAKYMTYAEVEAQLGEEVEDAEECHYSKAEKDNFDGEAADAESESDEPDEADISDISGAGAEIETKHHTPTTNPKSLPLPSTFIFSDAEEEDTDAPLPYSRRRQREIARLRLEQQQDEYAEAFDRKAGLLEEERLWEVIGCRPSTVIKSEEMELPDPPMRNMKNPEDLLDWRDRVEYVSPWEVFSKPVPSEAFRARSKTLGVSRSASARATSSVGRGRRPSSGTRKGFATVTWEEDQDQDTDTDMDLGVEAHRDTSQDADEDAGANSHEGGEEEDDDKDEDEEGESEGQEEDEDTEHQGQNQV</sequence>
<evidence type="ECO:0000313" key="4">
    <source>
        <dbReference type="Proteomes" id="UP000076632"/>
    </source>
</evidence>
<feature type="compositionally biased region" description="Basic and acidic residues" evidence="2">
    <location>
        <begin position="78"/>
        <end position="89"/>
    </location>
</feature>
<dbReference type="GeneID" id="28899390"/>
<feature type="compositionally biased region" description="Acidic residues" evidence="2">
    <location>
        <begin position="681"/>
        <end position="705"/>
    </location>
</feature>
<gene>
    <name evidence="3" type="ORF">L228DRAFT_260317</name>
</gene>
<feature type="region of interest" description="Disordered" evidence="2">
    <location>
        <begin position="598"/>
        <end position="713"/>
    </location>
</feature>
<dbReference type="InterPro" id="IPR039601">
    <property type="entry name" value="Rrn5"/>
</dbReference>
<dbReference type="GO" id="GO:0000182">
    <property type="term" value="F:rDNA binding"/>
    <property type="evidence" value="ECO:0007669"/>
    <property type="project" value="TreeGrafter"/>
</dbReference>
<organism evidence="3 4">
    <name type="scientific">Xylona heveae (strain CBS 132557 / TC161)</name>
    <dbReference type="NCBI Taxonomy" id="1328760"/>
    <lineage>
        <taxon>Eukaryota</taxon>
        <taxon>Fungi</taxon>
        <taxon>Dikarya</taxon>
        <taxon>Ascomycota</taxon>
        <taxon>Pezizomycotina</taxon>
        <taxon>Xylonomycetes</taxon>
        <taxon>Xylonales</taxon>
        <taxon>Xylonaceae</taxon>
        <taxon>Xylona</taxon>
    </lineage>
</organism>
<dbReference type="SUPFAM" id="SSF46689">
    <property type="entry name" value="Homeodomain-like"/>
    <property type="match status" value="1"/>
</dbReference>
<dbReference type="GO" id="GO:0006361">
    <property type="term" value="P:transcription initiation at RNA polymerase I promoter"/>
    <property type="evidence" value="ECO:0007669"/>
    <property type="project" value="TreeGrafter"/>
</dbReference>
<dbReference type="EMBL" id="KV407457">
    <property type="protein sequence ID" value="KZF23499.1"/>
    <property type="molecule type" value="Genomic_DNA"/>
</dbReference>
<accession>A0A165HGY3</accession>
<feature type="coiled-coil region" evidence="1">
    <location>
        <begin position="515"/>
        <end position="542"/>
    </location>
</feature>
<dbReference type="PANTHER" id="PTHR28079:SF1">
    <property type="entry name" value="RNA POLYMERASE I-SPECIFIC TRANSCRIPTION INITIATION FACTOR RRN5"/>
    <property type="match status" value="1"/>
</dbReference>
<evidence type="ECO:0008006" key="5">
    <source>
        <dbReference type="Google" id="ProtNLM"/>
    </source>
</evidence>
<dbReference type="OrthoDB" id="2240312at2759"/>
<dbReference type="OMA" id="CCHALDE"/>
<feature type="region of interest" description="Disordered" evidence="2">
    <location>
        <begin position="1"/>
        <end position="93"/>
    </location>
</feature>